<dbReference type="Gene3D" id="2.130.10.10">
    <property type="entry name" value="YVTN repeat-like/Quinoprotein amine dehydrogenase"/>
    <property type="match status" value="1"/>
</dbReference>
<feature type="region of interest" description="Disordered" evidence="6">
    <location>
        <begin position="899"/>
        <end position="920"/>
    </location>
</feature>
<evidence type="ECO:0000256" key="3">
    <source>
        <dbReference type="ARBA" id="ARBA00022737"/>
    </source>
</evidence>
<dbReference type="PROSITE" id="PS50082">
    <property type="entry name" value="WD_REPEATS_2"/>
    <property type="match status" value="4"/>
</dbReference>
<name>A0AAN7WAM0_9PEZI</name>
<dbReference type="PANTHER" id="PTHR19920">
    <property type="entry name" value="WD40 PROTEIN CIAO1"/>
    <property type="match status" value="1"/>
</dbReference>
<evidence type="ECO:0000313" key="7">
    <source>
        <dbReference type="EMBL" id="KAK5701640.1"/>
    </source>
</evidence>
<dbReference type="SUPFAM" id="SSF50978">
    <property type="entry name" value="WD40 repeat-like"/>
    <property type="match status" value="1"/>
</dbReference>
<feature type="repeat" description="WD" evidence="5">
    <location>
        <begin position="681"/>
        <end position="713"/>
    </location>
</feature>
<evidence type="ECO:0000256" key="4">
    <source>
        <dbReference type="HAMAP-Rule" id="MF_03037"/>
    </source>
</evidence>
<sequence>MPEPSGQQVNRRPSTSTACSPTAAHATCQQTSLKCGDDSPDAARNTWVQPVMVGAESQGQETDRYHTASSTDPLAQIPMLPPLEILPAMADEDVTYEIWNYILEHMEPNGADVSHYYETADLLPPITTESLAELDMPRIINNPKLRHDVNFDRELHFRPNLDGSKGKQKLRSADHYWQALEGELFMYEYGLQQKQHSADSGEESYWNDVLRNTKRRLPAVFEAIRDILSTLVPDHEQKRILARLDVDLIMQEITNGVCDLIDLSDWLAKVVKKHCAPMRDQLVDAMQMDIQRGALDGDHGKLVNGLRQLLAILEAMKLDVANHQIRHMRPLLVDDTVNFQRRYNAHRISMGKIDVRRCQRWLNDEYEHLTNRAIETNKTAPTHLDALTSALLRDILFNEASPCPPTFYVDHDRLRGVRSDIRSSISHELCRELLAEMISPMVSAADLLKAQGALQCSVSAIVGMSARFLERTDNIAVEIVRFMLMLEGRYPPFDGTFLGMVEQRLEQTLQPASQAFDKLARDTCDRLLPKLKASIDAHIRMSALDLQDVMVTPTIVNMPPPPFGFGAVCSAPPAPPKPYDPDEDIVRRLTHVICLHWQNFQQQSTISGGHKRSIRSCAWKPNSKGESVLATGSFDASAGIWRRWEEGGAVRKPAEIDFTTGLAGGDGEEDEEDEWRFAVILDGHDSEIKSLAFAPTAPLLATCSRDKSVWIWEELEDDNFETVAVLQDHEGDVKCVAWHPKEELLASGSYDDNIRLWREDVDDWACCALLTGHEGTVWWVEFEDANNIYALGSSEDLNDTQKDYVNTRLKAGPRLISCSDDMTIRTWRHVPKDKPELPAGQIKTTSIWKNRDFEEVWVEEARLPQVHERPVYCVSWSRKTGRVASTGSDGKIVVYEERWRSTPDTKSNHASGDVQMAGGAPGPDMEDITAKKLSGSDGHKGGVTEWVVVAEAENTHDVFEVNHVVWAPRADKGKRFEDEEVLISTGDDGEVKVWTFDT</sequence>
<feature type="compositionally biased region" description="Polar residues" evidence="6">
    <location>
        <begin position="1"/>
        <end position="20"/>
    </location>
</feature>
<evidence type="ECO:0000256" key="1">
    <source>
        <dbReference type="ARBA" id="ARBA00010954"/>
    </source>
</evidence>
<accession>A0AAN7WAM0</accession>
<evidence type="ECO:0000256" key="2">
    <source>
        <dbReference type="ARBA" id="ARBA00022574"/>
    </source>
</evidence>
<evidence type="ECO:0000256" key="6">
    <source>
        <dbReference type="SAM" id="MobiDB-lite"/>
    </source>
</evidence>
<reference evidence="7" key="1">
    <citation type="submission" date="2023-08" db="EMBL/GenBank/DDBJ databases">
        <title>Black Yeasts Isolated from many extreme environments.</title>
        <authorList>
            <person name="Coleine C."/>
            <person name="Stajich J.E."/>
            <person name="Selbmann L."/>
        </authorList>
    </citation>
    <scope>NUCLEOTIDE SEQUENCE</scope>
    <source>
        <strain evidence="7">CCFEE 5810</strain>
    </source>
</reference>
<dbReference type="PANTHER" id="PTHR19920:SF0">
    <property type="entry name" value="CYTOSOLIC IRON-SULFUR PROTEIN ASSEMBLY PROTEIN CIAO1-RELATED"/>
    <property type="match status" value="1"/>
</dbReference>
<feature type="repeat" description="WD" evidence="5">
    <location>
        <begin position="726"/>
        <end position="757"/>
    </location>
</feature>
<dbReference type="InterPro" id="IPR036322">
    <property type="entry name" value="WD40_repeat_dom_sf"/>
</dbReference>
<evidence type="ECO:0000313" key="8">
    <source>
        <dbReference type="Proteomes" id="UP001310594"/>
    </source>
</evidence>
<comment type="similarity">
    <text evidence="1">Belongs to the TCP11 family.</text>
</comment>
<dbReference type="Pfam" id="PF00400">
    <property type="entry name" value="WD40"/>
    <property type="match status" value="4"/>
</dbReference>
<dbReference type="AlphaFoldDB" id="A0AAN7WAM0"/>
<dbReference type="PROSITE" id="PS50294">
    <property type="entry name" value="WD_REPEATS_REGION"/>
    <property type="match status" value="2"/>
</dbReference>
<feature type="repeat" description="WD" evidence="5">
    <location>
        <begin position="607"/>
        <end position="641"/>
    </location>
</feature>
<dbReference type="GO" id="GO:0016226">
    <property type="term" value="P:iron-sulfur cluster assembly"/>
    <property type="evidence" value="ECO:0007669"/>
    <property type="project" value="UniProtKB-UniRule"/>
</dbReference>
<dbReference type="SMART" id="SM00320">
    <property type="entry name" value="WD40"/>
    <property type="match status" value="6"/>
</dbReference>
<feature type="repeat" description="WD" evidence="5">
    <location>
        <begin position="977"/>
        <end position="998"/>
    </location>
</feature>
<dbReference type="InterPro" id="IPR001680">
    <property type="entry name" value="WD40_rpt"/>
</dbReference>
<dbReference type="EMBL" id="JAVRQU010000006">
    <property type="protein sequence ID" value="KAK5701640.1"/>
    <property type="molecule type" value="Genomic_DNA"/>
</dbReference>
<dbReference type="InterPro" id="IPR015943">
    <property type="entry name" value="WD40/YVTN_repeat-like_dom_sf"/>
</dbReference>
<comment type="caution">
    <text evidence="7">The sequence shown here is derived from an EMBL/GenBank/DDBJ whole genome shotgun (WGS) entry which is preliminary data.</text>
</comment>
<keyword evidence="2 5" id="KW-0853">WD repeat</keyword>
<protein>
    <recommendedName>
        <fullName evidence="4">Probable cytosolic iron-sulfur protein assembly protein 1</fullName>
    </recommendedName>
</protein>
<keyword evidence="3" id="KW-0677">Repeat</keyword>
<dbReference type="GO" id="GO:0097361">
    <property type="term" value="C:cytosolic [4Fe-4S] assembly targeting complex"/>
    <property type="evidence" value="ECO:0007669"/>
    <property type="project" value="InterPro"/>
</dbReference>
<proteinExistence type="inferred from homology"/>
<evidence type="ECO:0000256" key="5">
    <source>
        <dbReference type="PROSITE-ProRule" id="PRU00221"/>
    </source>
</evidence>
<feature type="region of interest" description="Disordered" evidence="6">
    <location>
        <begin position="1"/>
        <end position="23"/>
    </location>
</feature>
<gene>
    <name evidence="7" type="primary">SOK1</name>
    <name evidence="4" type="synonym">CIA1</name>
    <name evidence="7" type="ORF">LTR97_004458</name>
</gene>
<dbReference type="InterPro" id="IPR008862">
    <property type="entry name" value="Tcp11"/>
</dbReference>
<comment type="function">
    <text evidence="4">Essential component of the cytosolic iron-sulfur (Fe/S) protein assembly machinery. Required for the maturation of extramitochondrial Fe/S proteins.</text>
</comment>
<organism evidence="7 8">
    <name type="scientific">Elasticomyces elasticus</name>
    <dbReference type="NCBI Taxonomy" id="574655"/>
    <lineage>
        <taxon>Eukaryota</taxon>
        <taxon>Fungi</taxon>
        <taxon>Dikarya</taxon>
        <taxon>Ascomycota</taxon>
        <taxon>Pezizomycotina</taxon>
        <taxon>Dothideomycetes</taxon>
        <taxon>Dothideomycetidae</taxon>
        <taxon>Mycosphaerellales</taxon>
        <taxon>Teratosphaeriaceae</taxon>
        <taxon>Elasticomyces</taxon>
    </lineage>
</organism>
<dbReference type="HAMAP" id="MF_03037">
    <property type="entry name" value="ciao1"/>
    <property type="match status" value="1"/>
</dbReference>
<dbReference type="Pfam" id="PF05794">
    <property type="entry name" value="Tcp11"/>
    <property type="match status" value="1"/>
</dbReference>
<comment type="similarity">
    <text evidence="4">Belongs to the WD repeat CIA1 family.</text>
</comment>
<dbReference type="Proteomes" id="UP001310594">
    <property type="component" value="Unassembled WGS sequence"/>
</dbReference>
<dbReference type="InterPro" id="IPR028608">
    <property type="entry name" value="CIAO1/Cia1"/>
</dbReference>